<dbReference type="InterPro" id="IPR001579">
    <property type="entry name" value="Glyco_hydro_18_chit_AS"/>
</dbReference>
<evidence type="ECO:0000256" key="2">
    <source>
        <dbReference type="ARBA" id="ARBA00023295"/>
    </source>
</evidence>
<organism evidence="7 8">
    <name type="scientific">Cohnella terricola</name>
    <dbReference type="NCBI Taxonomy" id="1289167"/>
    <lineage>
        <taxon>Bacteria</taxon>
        <taxon>Bacillati</taxon>
        <taxon>Bacillota</taxon>
        <taxon>Bacilli</taxon>
        <taxon>Bacillales</taxon>
        <taxon>Paenibacillaceae</taxon>
        <taxon>Cohnella</taxon>
    </lineage>
</organism>
<dbReference type="GO" id="GO:0005975">
    <property type="term" value="P:carbohydrate metabolic process"/>
    <property type="evidence" value="ECO:0007669"/>
    <property type="project" value="InterPro"/>
</dbReference>
<dbReference type="PROSITE" id="PS51272">
    <property type="entry name" value="SLH"/>
    <property type="match status" value="3"/>
</dbReference>
<dbReference type="Proteomes" id="UP000316330">
    <property type="component" value="Unassembled WGS sequence"/>
</dbReference>
<protein>
    <submittedName>
        <fullName evidence="7">Glycoside hydrolase</fullName>
    </submittedName>
</protein>
<dbReference type="Gene3D" id="3.20.20.80">
    <property type="entry name" value="Glycosidases"/>
    <property type="match status" value="1"/>
</dbReference>
<dbReference type="InterPro" id="IPR017853">
    <property type="entry name" value="GH"/>
</dbReference>
<evidence type="ECO:0000256" key="4">
    <source>
        <dbReference type="RuleBase" id="RU004453"/>
    </source>
</evidence>
<reference evidence="7 8" key="1">
    <citation type="submission" date="2019-07" db="EMBL/GenBank/DDBJ databases">
        <authorList>
            <person name="Kim J."/>
        </authorList>
    </citation>
    <scope>NUCLEOTIDE SEQUENCE [LARGE SCALE GENOMIC DNA]</scope>
    <source>
        <strain evidence="7 8">G13</strain>
    </source>
</reference>
<evidence type="ECO:0000313" key="8">
    <source>
        <dbReference type="Proteomes" id="UP000316330"/>
    </source>
</evidence>
<sequence>MSDAGHRADAAPVYPFDDVTPNFASEAILHLSQLHIIGGTGQRRFEPLKATTRAEFVAMLDRLFGLSPVAGAVPAFKDVPRESWFYPWAQAGVATGIAQGTTSRTFEPNRKITRQEAAVLMTRALKQEPASSAHPRYKDEDSIASWAMPYVKRLSELALIEGDTSGNFRPDAPLTRQEAAVILDRVLTRDDWASQIRSTPAAKIQLGWQYDQTTAQFEKQVESSAVNTLSPRWFFLEKSSSLTDLGDRSLVSWAHNRGKKVWAMIGNHSDQTLTHQMLSSSEQRKTFITNLLNAVQKYGVDGLNLDFENVAPGDRSGLTQFVSELSIALHAKGTTLSVNVSPDLGTDWTDAFDYAALGKYADYIVLMGYDEHWDGSPIAGSVSSQIWLQSGLQKLLLRVPANKTILALPFYTRDWYANAFGMQSIELSLIQQNSVLQSRVSKMAWNDALSQYEAEYVASGVRHRIWVEDGRSIASKIRMAENYAIAGYAYWYIGGESRDIWDSVRNELKFDSYRFSS</sequence>
<accession>A0A559J660</accession>
<evidence type="ECO:0000259" key="5">
    <source>
        <dbReference type="PROSITE" id="PS51272"/>
    </source>
</evidence>
<keyword evidence="8" id="KW-1185">Reference proteome</keyword>
<dbReference type="PROSITE" id="PS51910">
    <property type="entry name" value="GH18_2"/>
    <property type="match status" value="1"/>
</dbReference>
<dbReference type="InterPro" id="IPR029070">
    <property type="entry name" value="Chitinase_insertion_sf"/>
</dbReference>
<dbReference type="Pfam" id="PF00395">
    <property type="entry name" value="SLH"/>
    <property type="match status" value="3"/>
</dbReference>
<gene>
    <name evidence="7" type="ORF">FPZ45_23635</name>
</gene>
<dbReference type="Pfam" id="PF00704">
    <property type="entry name" value="Glyco_hydro_18"/>
    <property type="match status" value="1"/>
</dbReference>
<dbReference type="GO" id="GO:0004553">
    <property type="term" value="F:hydrolase activity, hydrolyzing O-glycosyl compounds"/>
    <property type="evidence" value="ECO:0007669"/>
    <property type="project" value="InterPro"/>
</dbReference>
<feature type="domain" description="SLH" evidence="5">
    <location>
        <begin position="137"/>
        <end position="197"/>
    </location>
</feature>
<dbReference type="PROSITE" id="PS01095">
    <property type="entry name" value="GH18_1"/>
    <property type="match status" value="1"/>
</dbReference>
<dbReference type="EMBL" id="VNJJ01000023">
    <property type="protein sequence ID" value="TVX95341.1"/>
    <property type="molecule type" value="Genomic_DNA"/>
</dbReference>
<keyword evidence="2 3" id="KW-0326">Glycosidase</keyword>
<name>A0A559J660_9BACL</name>
<dbReference type="PANTHER" id="PTHR46066">
    <property type="entry name" value="CHITINASE DOMAIN-CONTAINING PROTEIN 1 FAMILY MEMBER"/>
    <property type="match status" value="1"/>
</dbReference>
<dbReference type="AlphaFoldDB" id="A0A559J660"/>
<proteinExistence type="inferred from homology"/>
<comment type="similarity">
    <text evidence="4">Belongs to the glycosyl hydrolase 18 family.</text>
</comment>
<evidence type="ECO:0000313" key="7">
    <source>
        <dbReference type="EMBL" id="TVX95341.1"/>
    </source>
</evidence>
<dbReference type="SMART" id="SM00636">
    <property type="entry name" value="Glyco_18"/>
    <property type="match status" value="1"/>
</dbReference>
<evidence type="ECO:0000259" key="6">
    <source>
        <dbReference type="PROSITE" id="PS51910"/>
    </source>
</evidence>
<feature type="domain" description="SLH" evidence="5">
    <location>
        <begin position="11"/>
        <end position="71"/>
    </location>
</feature>
<dbReference type="InterPro" id="IPR011583">
    <property type="entry name" value="Chitinase_II/V-like_cat"/>
</dbReference>
<feature type="domain" description="GH18" evidence="6">
    <location>
        <begin position="183"/>
        <end position="511"/>
    </location>
</feature>
<dbReference type="InterPro" id="IPR001119">
    <property type="entry name" value="SLH_dom"/>
</dbReference>
<evidence type="ECO:0000256" key="3">
    <source>
        <dbReference type="RuleBase" id="RU000489"/>
    </source>
</evidence>
<feature type="domain" description="SLH" evidence="5">
    <location>
        <begin position="72"/>
        <end position="135"/>
    </location>
</feature>
<dbReference type="SUPFAM" id="SSF51445">
    <property type="entry name" value="(Trans)glycosidases"/>
    <property type="match status" value="1"/>
</dbReference>
<evidence type="ECO:0000256" key="1">
    <source>
        <dbReference type="ARBA" id="ARBA00022801"/>
    </source>
</evidence>
<dbReference type="PANTHER" id="PTHR46066:SF2">
    <property type="entry name" value="CHITINASE DOMAIN-CONTAINING PROTEIN 1"/>
    <property type="match status" value="1"/>
</dbReference>
<dbReference type="GO" id="GO:0008061">
    <property type="term" value="F:chitin binding"/>
    <property type="evidence" value="ECO:0007669"/>
    <property type="project" value="InterPro"/>
</dbReference>
<comment type="caution">
    <text evidence="7">The sequence shown here is derived from an EMBL/GenBank/DDBJ whole genome shotgun (WGS) entry which is preliminary data.</text>
</comment>
<dbReference type="InterPro" id="IPR001223">
    <property type="entry name" value="Glyco_hydro18_cat"/>
</dbReference>
<keyword evidence="1 3" id="KW-0378">Hydrolase</keyword>
<dbReference type="OrthoDB" id="9775889at2"/>
<dbReference type="Gene3D" id="3.10.50.10">
    <property type="match status" value="1"/>
</dbReference>